<dbReference type="AlphaFoldDB" id="A0A9D4N704"/>
<proteinExistence type="predicted"/>
<protein>
    <submittedName>
        <fullName evidence="2">Uncharacterized protein</fullName>
    </submittedName>
</protein>
<name>A0A9D4N704_DREPO</name>
<accession>A0A9D4N704</accession>
<gene>
    <name evidence="2" type="ORF">DPMN_012970</name>
</gene>
<keyword evidence="3" id="KW-1185">Reference proteome</keyword>
<dbReference type="Proteomes" id="UP000828390">
    <property type="component" value="Unassembled WGS sequence"/>
</dbReference>
<keyword evidence="1" id="KW-0812">Transmembrane</keyword>
<comment type="caution">
    <text evidence="2">The sequence shown here is derived from an EMBL/GenBank/DDBJ whole genome shotgun (WGS) entry which is preliminary data.</text>
</comment>
<organism evidence="2 3">
    <name type="scientific">Dreissena polymorpha</name>
    <name type="common">Zebra mussel</name>
    <name type="synonym">Mytilus polymorpha</name>
    <dbReference type="NCBI Taxonomy" id="45954"/>
    <lineage>
        <taxon>Eukaryota</taxon>
        <taxon>Metazoa</taxon>
        <taxon>Spiralia</taxon>
        <taxon>Lophotrochozoa</taxon>
        <taxon>Mollusca</taxon>
        <taxon>Bivalvia</taxon>
        <taxon>Autobranchia</taxon>
        <taxon>Heteroconchia</taxon>
        <taxon>Euheterodonta</taxon>
        <taxon>Imparidentia</taxon>
        <taxon>Neoheterodontei</taxon>
        <taxon>Myida</taxon>
        <taxon>Dreissenoidea</taxon>
        <taxon>Dreissenidae</taxon>
        <taxon>Dreissena</taxon>
    </lineage>
</organism>
<reference evidence="2" key="1">
    <citation type="journal article" date="2019" name="bioRxiv">
        <title>The Genome of the Zebra Mussel, Dreissena polymorpha: A Resource for Invasive Species Research.</title>
        <authorList>
            <person name="McCartney M.A."/>
            <person name="Auch B."/>
            <person name="Kono T."/>
            <person name="Mallez S."/>
            <person name="Zhang Y."/>
            <person name="Obille A."/>
            <person name="Becker A."/>
            <person name="Abrahante J.E."/>
            <person name="Garbe J."/>
            <person name="Badalamenti J.P."/>
            <person name="Herman A."/>
            <person name="Mangelson H."/>
            <person name="Liachko I."/>
            <person name="Sullivan S."/>
            <person name="Sone E.D."/>
            <person name="Koren S."/>
            <person name="Silverstein K.A.T."/>
            <person name="Beckman K.B."/>
            <person name="Gohl D.M."/>
        </authorList>
    </citation>
    <scope>NUCLEOTIDE SEQUENCE</scope>
    <source>
        <strain evidence="2">Duluth1</strain>
        <tissue evidence="2">Whole animal</tissue>
    </source>
</reference>
<reference evidence="2" key="2">
    <citation type="submission" date="2020-11" db="EMBL/GenBank/DDBJ databases">
        <authorList>
            <person name="McCartney M.A."/>
            <person name="Auch B."/>
            <person name="Kono T."/>
            <person name="Mallez S."/>
            <person name="Becker A."/>
            <person name="Gohl D.M."/>
            <person name="Silverstein K.A.T."/>
            <person name="Koren S."/>
            <person name="Bechman K.B."/>
            <person name="Herman A."/>
            <person name="Abrahante J.E."/>
            <person name="Garbe J."/>
        </authorList>
    </citation>
    <scope>NUCLEOTIDE SEQUENCE</scope>
    <source>
        <strain evidence="2">Duluth1</strain>
        <tissue evidence="2">Whole animal</tissue>
    </source>
</reference>
<dbReference type="EMBL" id="JAIWYP010000001">
    <property type="protein sequence ID" value="KAH3888925.1"/>
    <property type="molecule type" value="Genomic_DNA"/>
</dbReference>
<evidence type="ECO:0000313" key="3">
    <source>
        <dbReference type="Proteomes" id="UP000828390"/>
    </source>
</evidence>
<keyword evidence="1" id="KW-0472">Membrane</keyword>
<evidence type="ECO:0000313" key="2">
    <source>
        <dbReference type="EMBL" id="KAH3888925.1"/>
    </source>
</evidence>
<evidence type="ECO:0000256" key="1">
    <source>
        <dbReference type="SAM" id="Phobius"/>
    </source>
</evidence>
<sequence length="67" mass="7455">MLIELWRDEAAFPINAMYMGFSIGALIDPLVINPFLAVLEFRSTFQALKSYLKAKGISSLYKNPASA</sequence>
<keyword evidence="1" id="KW-1133">Transmembrane helix</keyword>
<feature type="transmembrane region" description="Helical" evidence="1">
    <location>
        <begin position="16"/>
        <end position="39"/>
    </location>
</feature>